<dbReference type="GO" id="GO:0008408">
    <property type="term" value="F:3'-5' exonuclease activity"/>
    <property type="evidence" value="ECO:0007669"/>
    <property type="project" value="InterPro"/>
</dbReference>
<dbReference type="Gene3D" id="1.10.10.1600">
    <property type="entry name" value="Bacterial DNA polymerase III alpha subunit, thumb domain"/>
    <property type="match status" value="1"/>
</dbReference>
<protein>
    <recommendedName>
        <fullName evidence="3">DNA polymerase III subunit alpha</fullName>
        <ecNumber evidence="2">2.7.7.7</ecNumber>
    </recommendedName>
</protein>
<dbReference type="InterPro" id="IPR004805">
    <property type="entry name" value="DnaE2/DnaE/PolC"/>
</dbReference>
<dbReference type="SUPFAM" id="SSF89550">
    <property type="entry name" value="PHP domain-like"/>
    <property type="match status" value="1"/>
</dbReference>
<dbReference type="InterPro" id="IPR040982">
    <property type="entry name" value="DNA_pol3_finger"/>
</dbReference>
<dbReference type="AlphaFoldDB" id="A0A133NHU1"/>
<keyword evidence="7" id="KW-0239">DNA-directed DNA polymerase</keyword>
<dbReference type="Pfam" id="PF01336">
    <property type="entry name" value="tRNA_anti-codon"/>
    <property type="match status" value="1"/>
</dbReference>
<name>A0A133NHU1_9FUSO</name>
<dbReference type="PATRIC" id="fig|134605.3.peg.535"/>
<dbReference type="Pfam" id="PF14579">
    <property type="entry name" value="HHH_6"/>
    <property type="match status" value="1"/>
</dbReference>
<dbReference type="InterPro" id="IPR029460">
    <property type="entry name" value="DNAPol_HHH"/>
</dbReference>
<keyword evidence="11" id="KW-1185">Reference proteome</keyword>
<evidence type="ECO:0000256" key="5">
    <source>
        <dbReference type="ARBA" id="ARBA00022695"/>
    </source>
</evidence>
<dbReference type="GO" id="GO:0003887">
    <property type="term" value="F:DNA-directed DNA polymerase activity"/>
    <property type="evidence" value="ECO:0007669"/>
    <property type="project" value="UniProtKB-KW"/>
</dbReference>
<dbReference type="InterPro" id="IPR011708">
    <property type="entry name" value="DNA_pol3_alpha_NTPase_dom"/>
</dbReference>
<dbReference type="NCBIfam" id="NF005298">
    <property type="entry name" value="PRK06826.1"/>
    <property type="match status" value="1"/>
</dbReference>
<accession>A0A133NHU1</accession>
<dbReference type="InterPro" id="IPR003141">
    <property type="entry name" value="Pol/His_phosphatase_N"/>
</dbReference>
<dbReference type="Gene3D" id="1.10.150.870">
    <property type="match status" value="1"/>
</dbReference>
<dbReference type="Pfam" id="PF07733">
    <property type="entry name" value="DNA_pol3_alpha"/>
    <property type="match status" value="1"/>
</dbReference>
<keyword evidence="4" id="KW-0808">Transferase</keyword>
<dbReference type="CDD" id="cd04485">
    <property type="entry name" value="DnaE_OBF"/>
    <property type="match status" value="1"/>
</dbReference>
<proteinExistence type="predicted"/>
<feature type="domain" description="Polymerase/histidinol phosphatase N-terminal" evidence="9">
    <location>
        <begin position="5"/>
        <end position="72"/>
    </location>
</feature>
<dbReference type="InterPro" id="IPR016195">
    <property type="entry name" value="Pol/histidinol_Pase-like"/>
</dbReference>
<dbReference type="SMART" id="SM00481">
    <property type="entry name" value="POLIIIAc"/>
    <property type="match status" value="1"/>
</dbReference>
<dbReference type="GO" id="GO:0003676">
    <property type="term" value="F:nucleic acid binding"/>
    <property type="evidence" value="ECO:0007669"/>
    <property type="project" value="InterPro"/>
</dbReference>
<dbReference type="CDD" id="cd12113">
    <property type="entry name" value="PHP_PolIIIA_DnaE3"/>
    <property type="match status" value="1"/>
</dbReference>
<organism evidence="10 11">
    <name type="scientific">Fusobacterium equinum</name>
    <dbReference type="NCBI Taxonomy" id="134605"/>
    <lineage>
        <taxon>Bacteria</taxon>
        <taxon>Fusobacteriati</taxon>
        <taxon>Fusobacteriota</taxon>
        <taxon>Fusobacteriia</taxon>
        <taxon>Fusobacteriales</taxon>
        <taxon>Fusobacteriaceae</taxon>
        <taxon>Fusobacterium</taxon>
    </lineage>
</organism>
<evidence type="ECO:0000313" key="11">
    <source>
        <dbReference type="Proteomes" id="UP000070617"/>
    </source>
</evidence>
<evidence type="ECO:0000256" key="7">
    <source>
        <dbReference type="ARBA" id="ARBA00022932"/>
    </source>
</evidence>
<dbReference type="GO" id="GO:0006260">
    <property type="term" value="P:DNA replication"/>
    <property type="evidence" value="ECO:0007669"/>
    <property type="project" value="UniProtKB-KW"/>
</dbReference>
<keyword evidence="5" id="KW-0548">Nucleotidyltransferase</keyword>
<keyword evidence="6" id="KW-0235">DNA replication</keyword>
<dbReference type="Pfam" id="PF17657">
    <property type="entry name" value="DNA_pol3_finger"/>
    <property type="match status" value="1"/>
</dbReference>
<evidence type="ECO:0000256" key="1">
    <source>
        <dbReference type="ARBA" id="ARBA00004496"/>
    </source>
</evidence>
<evidence type="ECO:0000256" key="8">
    <source>
        <dbReference type="ARBA" id="ARBA00049244"/>
    </source>
</evidence>
<dbReference type="NCBIfam" id="NF004226">
    <property type="entry name" value="PRK05673.1"/>
    <property type="match status" value="1"/>
</dbReference>
<evidence type="ECO:0000256" key="3">
    <source>
        <dbReference type="ARBA" id="ARBA00019114"/>
    </source>
</evidence>
<evidence type="ECO:0000313" key="10">
    <source>
        <dbReference type="EMBL" id="KXA15855.1"/>
    </source>
</evidence>
<dbReference type="InterPro" id="IPR004013">
    <property type="entry name" value="PHP_dom"/>
</dbReference>
<comment type="subcellular location">
    <subcellularLocation>
        <location evidence="1">Cytoplasm</location>
    </subcellularLocation>
</comment>
<evidence type="ECO:0000259" key="9">
    <source>
        <dbReference type="SMART" id="SM00481"/>
    </source>
</evidence>
<dbReference type="STRING" id="134605.HMPREF3206_00532"/>
<dbReference type="Proteomes" id="UP000070617">
    <property type="component" value="Unassembled WGS sequence"/>
</dbReference>
<sequence length="1144" mass="131937">MGDFVHLHLHTEYSLLDGVGKIEDYMKRAKSLRMKAIAITDHGNMFGALEFYQKAQKYGLKPIIGVEIYLSEYPLAEKKGRNFHLILLAENYEGYQNLMKLSSLAYLEGFYYKPRLDKELLKKYSKGIIALSACMNGEIASYILEGAEESKIEATILEYQDIFGKENFYLEVQAHEEIEQQQVNEALYAFGKKMKIPLVATNDTHYVNKGEHILQDVIVCIQTGSHLSDEKRMRIEMQDLYLKSYEEMYAVLGEQYQEALQNSVEIAKRCQLWIPMHEFQFPDYNLPEGISSLEEYLKKLTYEGLGKRYPQGLDARIVERVEYELSIINKMGYAGYFVVVWDFISFARSRKIPIGPGRGSAAGSLVAYALEITQLDPLEYHLIFERFLNPERISMPDIDIDICQERRQEIIDYVVQKYGQDKVAQIATFGTLKARAAIRDVGRVMDVELAKIDKAAKCIPMFASLKEVLEENIELKTMYQQDVELKNVINTAMRIENKVRHISTHAAGVLITKKSLTESVPLYADSKNGIVSTQYQMKELEELGLLKIDFLGLRTLTILQRTQDYIEENTGKKIELSEIPLQDKTVYEMLSKGDSFGVFQMESKGLRSILKRLQPNSFGDIVALLSLYRPGPLGSGMVDDFIDRKHGKKAIEYPHPSLEEVLKETYGVILYQEQVMKIANIMADYSLGEADLLRRAMGKKNVEIMHENRSKFIERSIKKGYSQEKAEEIFDLIDKFAGYGFNKSHSAAYALIAYWTAYCKVHYPKYFYAALLSSEISDIDKISFYFADAKAHGVEIETPDVQFPSSRFVVKGDKILFALSAIKNVGTGISEKIKEEREKKGEFRSYEDFVERMKKEGLNKKGLEAFIYAGALDSLSGNRHEKIESLDKVLDYVQRKAKADDIQQMNLFGDSKKNLVQFSLSRTEEYPMEVLLEKEKEFLGFYVSANPLDRYESLYQSFDFDEFNIIKEENMEREVWLYGIIQNLKKTRTKKGDAMAFADLENYQGQIPMVIFPKVYQENGFLLVDKSIVFVKGKVQIDYFRGEEIKKVIVQKLFSFEHFLSQSSLRVYLHIVEQEMHVYPKLKESLLQYRGGETELYFALQGKEGKKLRKSSFSIHLTLSFLEEVSRIIGKNRIKIKWKESEHR</sequence>
<dbReference type="Pfam" id="PF02811">
    <property type="entry name" value="PHP"/>
    <property type="match status" value="1"/>
</dbReference>
<evidence type="ECO:0000256" key="2">
    <source>
        <dbReference type="ARBA" id="ARBA00012417"/>
    </source>
</evidence>
<dbReference type="EMBL" id="LRPX01000022">
    <property type="protein sequence ID" value="KXA15855.1"/>
    <property type="molecule type" value="Genomic_DNA"/>
</dbReference>
<evidence type="ECO:0000256" key="6">
    <source>
        <dbReference type="ARBA" id="ARBA00022705"/>
    </source>
</evidence>
<comment type="caution">
    <text evidence="10">The sequence shown here is derived from an EMBL/GenBank/DDBJ whole genome shotgun (WGS) entry which is preliminary data.</text>
</comment>
<reference evidence="11" key="1">
    <citation type="submission" date="2016-01" db="EMBL/GenBank/DDBJ databases">
        <authorList>
            <person name="Mitreva M."/>
            <person name="Pepin K.H."/>
            <person name="Mihindukulasuriya K.A."/>
            <person name="Fulton R."/>
            <person name="Fronick C."/>
            <person name="O'Laughlin M."/>
            <person name="Miner T."/>
            <person name="Herter B."/>
            <person name="Rosa B.A."/>
            <person name="Cordes M."/>
            <person name="Tomlinson C."/>
            <person name="Wollam A."/>
            <person name="Palsikar V.B."/>
            <person name="Mardis E.R."/>
            <person name="Wilson R.K."/>
        </authorList>
    </citation>
    <scope>NUCLEOTIDE SEQUENCE [LARGE SCALE GENOMIC DNA]</scope>
    <source>
        <strain evidence="11">CMW8396</strain>
    </source>
</reference>
<dbReference type="RefSeq" id="WP_060793472.1">
    <property type="nucleotide sequence ID" value="NZ_KQ956518.1"/>
</dbReference>
<gene>
    <name evidence="10" type="ORF">HMPREF3206_00532</name>
</gene>
<dbReference type="PANTHER" id="PTHR32294:SF0">
    <property type="entry name" value="DNA POLYMERASE III SUBUNIT ALPHA"/>
    <property type="match status" value="1"/>
</dbReference>
<comment type="catalytic activity">
    <reaction evidence="8">
        <text>DNA(n) + a 2'-deoxyribonucleoside 5'-triphosphate = DNA(n+1) + diphosphate</text>
        <dbReference type="Rhea" id="RHEA:22508"/>
        <dbReference type="Rhea" id="RHEA-COMP:17339"/>
        <dbReference type="Rhea" id="RHEA-COMP:17340"/>
        <dbReference type="ChEBI" id="CHEBI:33019"/>
        <dbReference type="ChEBI" id="CHEBI:61560"/>
        <dbReference type="ChEBI" id="CHEBI:173112"/>
        <dbReference type="EC" id="2.7.7.7"/>
    </reaction>
</comment>
<dbReference type="InterPro" id="IPR041931">
    <property type="entry name" value="DNA_pol3_alpha_thumb_dom"/>
</dbReference>
<dbReference type="EC" id="2.7.7.7" evidence="2"/>
<dbReference type="InterPro" id="IPR004365">
    <property type="entry name" value="NA-bd_OB_tRNA"/>
</dbReference>
<dbReference type="PANTHER" id="PTHR32294">
    <property type="entry name" value="DNA POLYMERASE III SUBUNIT ALPHA"/>
    <property type="match status" value="1"/>
</dbReference>
<dbReference type="GO" id="GO:0005737">
    <property type="term" value="C:cytoplasm"/>
    <property type="evidence" value="ECO:0007669"/>
    <property type="project" value="UniProtKB-SubCell"/>
</dbReference>
<dbReference type="Gene3D" id="3.20.20.140">
    <property type="entry name" value="Metal-dependent hydrolases"/>
    <property type="match status" value="1"/>
</dbReference>
<evidence type="ECO:0000256" key="4">
    <source>
        <dbReference type="ARBA" id="ARBA00022679"/>
    </source>
</evidence>
<dbReference type="NCBIfam" id="TIGR00594">
    <property type="entry name" value="polc"/>
    <property type="match status" value="1"/>
</dbReference>